<dbReference type="GO" id="GO:0008168">
    <property type="term" value="F:methyltransferase activity"/>
    <property type="evidence" value="ECO:0007669"/>
    <property type="project" value="UniProtKB-KW"/>
</dbReference>
<dbReference type="Proteomes" id="UP001178507">
    <property type="component" value="Unassembled WGS sequence"/>
</dbReference>
<gene>
    <name evidence="3" type="ORF">EVOR1521_LOCUS22601</name>
</gene>
<comment type="caution">
    <text evidence="3">The sequence shown here is derived from an EMBL/GenBank/DDBJ whole genome shotgun (WGS) entry which is preliminary data.</text>
</comment>
<keyword evidence="2" id="KW-0808">Transferase</keyword>
<protein>
    <submittedName>
        <fullName evidence="3">Uncharacterized protein</fullName>
    </submittedName>
</protein>
<dbReference type="InterPro" id="IPR001525">
    <property type="entry name" value="C5_MeTfrase"/>
</dbReference>
<sequence length="285" mass="31672">MLACKAIECDDISALSPTPRSVVDEAGRSGSSFVEFIAYLARLSPDRRPKFILVECVANLAKLRKAVQEQGTSVVSEKLKSLGYQGRWQVLNSKHFGVAQNRTRAWGIFANFSSCSAQKVEDAWKLISRCHVMPEPLIVVLERCNVAKAGQAAQKAARGAKSGKWKQEHEQFREQKQIENHELEGLALREKLLTLRLTDREVEVSLLKLAVFNRKKPLRQQAAVVGSVGDSIRFIQFHSCMGEEELAMVNLRDHLSVSEAQELCGNAFTGNIVIAALVAILLQMD</sequence>
<dbReference type="Gene3D" id="3.40.50.150">
    <property type="entry name" value="Vaccinia Virus protein VP39"/>
    <property type="match status" value="1"/>
</dbReference>
<accession>A0AA36N513</accession>
<dbReference type="GO" id="GO:0032259">
    <property type="term" value="P:methylation"/>
    <property type="evidence" value="ECO:0007669"/>
    <property type="project" value="UniProtKB-KW"/>
</dbReference>
<evidence type="ECO:0000256" key="1">
    <source>
        <dbReference type="ARBA" id="ARBA00022603"/>
    </source>
</evidence>
<proteinExistence type="predicted"/>
<evidence type="ECO:0000313" key="3">
    <source>
        <dbReference type="EMBL" id="CAJ1398960.1"/>
    </source>
</evidence>
<dbReference type="InterPro" id="IPR029063">
    <property type="entry name" value="SAM-dependent_MTases_sf"/>
</dbReference>
<evidence type="ECO:0000256" key="2">
    <source>
        <dbReference type="ARBA" id="ARBA00022679"/>
    </source>
</evidence>
<dbReference type="AlphaFoldDB" id="A0AA36N513"/>
<keyword evidence="4" id="KW-1185">Reference proteome</keyword>
<dbReference type="EMBL" id="CAUJNA010003317">
    <property type="protein sequence ID" value="CAJ1398960.1"/>
    <property type="molecule type" value="Genomic_DNA"/>
</dbReference>
<dbReference type="Pfam" id="PF00145">
    <property type="entry name" value="DNA_methylase"/>
    <property type="match status" value="1"/>
</dbReference>
<dbReference type="SUPFAM" id="SSF53335">
    <property type="entry name" value="S-adenosyl-L-methionine-dependent methyltransferases"/>
    <property type="match status" value="1"/>
</dbReference>
<evidence type="ECO:0000313" key="4">
    <source>
        <dbReference type="Proteomes" id="UP001178507"/>
    </source>
</evidence>
<reference evidence="3" key="1">
    <citation type="submission" date="2023-08" db="EMBL/GenBank/DDBJ databases">
        <authorList>
            <person name="Chen Y."/>
            <person name="Shah S."/>
            <person name="Dougan E. K."/>
            <person name="Thang M."/>
            <person name="Chan C."/>
        </authorList>
    </citation>
    <scope>NUCLEOTIDE SEQUENCE</scope>
</reference>
<keyword evidence="1" id="KW-0489">Methyltransferase</keyword>
<organism evidence="3 4">
    <name type="scientific">Effrenium voratum</name>
    <dbReference type="NCBI Taxonomy" id="2562239"/>
    <lineage>
        <taxon>Eukaryota</taxon>
        <taxon>Sar</taxon>
        <taxon>Alveolata</taxon>
        <taxon>Dinophyceae</taxon>
        <taxon>Suessiales</taxon>
        <taxon>Symbiodiniaceae</taxon>
        <taxon>Effrenium</taxon>
    </lineage>
</organism>
<name>A0AA36N513_9DINO</name>